<dbReference type="Proteomes" id="UP001497535">
    <property type="component" value="Unassembled WGS sequence"/>
</dbReference>
<proteinExistence type="predicted"/>
<comment type="caution">
    <text evidence="1">The sequence shown here is derived from an EMBL/GenBank/DDBJ whole genome shotgun (WGS) entry which is preliminary data.</text>
</comment>
<accession>A0ACB1B9V3</accession>
<keyword evidence="2" id="KW-1185">Reference proteome</keyword>
<reference evidence="1" key="1">
    <citation type="submission" date="2023-11" db="EMBL/GenBank/DDBJ databases">
        <authorList>
            <person name="Poullet M."/>
        </authorList>
    </citation>
    <scope>NUCLEOTIDE SEQUENCE</scope>
    <source>
        <strain evidence="1">E1834</strain>
    </source>
</reference>
<sequence length="66" mass="8035">MKIYFVSLRKNWQALTVSCHNLVLRQKSQNIPMYLVYLNNRQSSVHQLYLYASYLLQNKKAFEFQY</sequence>
<name>A0ACB1B9V3_MELEN</name>
<evidence type="ECO:0000313" key="1">
    <source>
        <dbReference type="EMBL" id="CAK5127112.1"/>
    </source>
</evidence>
<dbReference type="EMBL" id="CAVMJV010000236">
    <property type="protein sequence ID" value="CAK5127112.1"/>
    <property type="molecule type" value="Genomic_DNA"/>
</dbReference>
<gene>
    <name evidence="1" type="ORF">MENTE1834_LOCUS48473</name>
</gene>
<organism evidence="1 2">
    <name type="scientific">Meloidogyne enterolobii</name>
    <name type="common">Root-knot nematode worm</name>
    <name type="synonym">Meloidogyne mayaguensis</name>
    <dbReference type="NCBI Taxonomy" id="390850"/>
    <lineage>
        <taxon>Eukaryota</taxon>
        <taxon>Metazoa</taxon>
        <taxon>Ecdysozoa</taxon>
        <taxon>Nematoda</taxon>
        <taxon>Chromadorea</taxon>
        <taxon>Rhabditida</taxon>
        <taxon>Tylenchina</taxon>
        <taxon>Tylenchomorpha</taxon>
        <taxon>Tylenchoidea</taxon>
        <taxon>Meloidogynidae</taxon>
        <taxon>Meloidogyninae</taxon>
        <taxon>Meloidogyne</taxon>
    </lineage>
</organism>
<protein>
    <submittedName>
        <fullName evidence="1">Uncharacterized protein</fullName>
    </submittedName>
</protein>
<evidence type="ECO:0000313" key="2">
    <source>
        <dbReference type="Proteomes" id="UP001497535"/>
    </source>
</evidence>